<dbReference type="AlphaFoldDB" id="A0A5S6QF34"/>
<proteinExistence type="predicted"/>
<name>A0A5S6QF34_TRIMR</name>
<evidence type="ECO:0000313" key="2">
    <source>
        <dbReference type="WBParaSite" id="TMUE_1000005715.1"/>
    </source>
</evidence>
<accession>A0A5S6QF34</accession>
<dbReference type="Proteomes" id="UP000046395">
    <property type="component" value="Unassembled WGS sequence"/>
</dbReference>
<keyword evidence="1" id="KW-1185">Reference proteome</keyword>
<sequence length="200" mass="21652">MPTSAVDRCAPVDWSILVVLFAPSTKGGRLVWVRAGSQVTFGAILPSHLDRCCIRLVRFHWARGPPLWGLAIGRRLAQDDWSSRRRRSEFRGAYAHAHAEEQVKSCCGKGGRCFGKGALPLFAPPSRMTAYVLALGIFALDLPRLLVSPSHLLRSFGALAAGSDKIDGISARPSTRRGLTVRFGPLLESVVVVVSLVGSH</sequence>
<organism evidence="1 2">
    <name type="scientific">Trichuris muris</name>
    <name type="common">Mouse whipworm</name>
    <dbReference type="NCBI Taxonomy" id="70415"/>
    <lineage>
        <taxon>Eukaryota</taxon>
        <taxon>Metazoa</taxon>
        <taxon>Ecdysozoa</taxon>
        <taxon>Nematoda</taxon>
        <taxon>Enoplea</taxon>
        <taxon>Dorylaimia</taxon>
        <taxon>Trichinellida</taxon>
        <taxon>Trichuridae</taxon>
        <taxon>Trichuris</taxon>
    </lineage>
</organism>
<protein>
    <submittedName>
        <fullName evidence="2">Uncharacterized protein</fullName>
    </submittedName>
</protein>
<evidence type="ECO:0000313" key="1">
    <source>
        <dbReference type="Proteomes" id="UP000046395"/>
    </source>
</evidence>
<dbReference type="WBParaSite" id="TMUE_1000005715.1">
    <property type="protein sequence ID" value="TMUE_1000005715.1"/>
    <property type="gene ID" value="WBGene00299350"/>
</dbReference>
<reference evidence="2" key="1">
    <citation type="submission" date="2019-12" db="UniProtKB">
        <authorList>
            <consortium name="WormBaseParasite"/>
        </authorList>
    </citation>
    <scope>IDENTIFICATION</scope>
</reference>